<dbReference type="Pfam" id="PF12833">
    <property type="entry name" value="HTH_18"/>
    <property type="match status" value="1"/>
</dbReference>
<dbReference type="SMART" id="SM00448">
    <property type="entry name" value="REC"/>
    <property type="match status" value="1"/>
</dbReference>
<reference evidence="12" key="1">
    <citation type="journal article" date="2019" name="Int. J. Syst. Evol. Microbiol.">
        <title>The Global Catalogue of Microorganisms (GCM) 10K type strain sequencing project: providing services to taxonomists for standard genome sequencing and annotation.</title>
        <authorList>
            <consortium name="The Broad Institute Genomics Platform"/>
            <consortium name="The Broad Institute Genome Sequencing Center for Infectious Disease"/>
            <person name="Wu L."/>
            <person name="Ma J."/>
        </authorList>
    </citation>
    <scope>NUCLEOTIDE SEQUENCE [LARGE SCALE GENOMIC DNA]</scope>
    <source>
        <strain evidence="12">CGMCC 4.1641</strain>
    </source>
</reference>
<dbReference type="InterPro" id="IPR051552">
    <property type="entry name" value="HptR"/>
</dbReference>
<feature type="domain" description="HTH araC/xylS-type" evidence="9">
    <location>
        <begin position="445"/>
        <end position="543"/>
    </location>
</feature>
<dbReference type="PANTHER" id="PTHR42713:SF3">
    <property type="entry name" value="TRANSCRIPTIONAL REGULATORY PROTEIN HPTR"/>
    <property type="match status" value="1"/>
</dbReference>
<keyword evidence="7" id="KW-0804">Transcription</keyword>
<accession>A0ABV8S9D7</accession>
<dbReference type="Gene3D" id="3.40.50.2300">
    <property type="match status" value="1"/>
</dbReference>
<evidence type="ECO:0000313" key="12">
    <source>
        <dbReference type="Proteomes" id="UP001595755"/>
    </source>
</evidence>
<dbReference type="Gene3D" id="1.10.10.60">
    <property type="entry name" value="Homeodomain-like"/>
    <property type="match status" value="2"/>
</dbReference>
<evidence type="ECO:0000259" key="9">
    <source>
        <dbReference type="PROSITE" id="PS01124"/>
    </source>
</evidence>
<dbReference type="SUPFAM" id="SSF46689">
    <property type="entry name" value="Homeodomain-like"/>
    <property type="match status" value="1"/>
</dbReference>
<dbReference type="InterPro" id="IPR001789">
    <property type="entry name" value="Sig_transdc_resp-reg_receiver"/>
</dbReference>
<keyword evidence="6" id="KW-0238">DNA-binding</keyword>
<evidence type="ECO:0000256" key="5">
    <source>
        <dbReference type="ARBA" id="ARBA00023015"/>
    </source>
</evidence>
<evidence type="ECO:0000256" key="6">
    <source>
        <dbReference type="ARBA" id="ARBA00023125"/>
    </source>
</evidence>
<keyword evidence="4" id="KW-0902">Two-component regulatory system</keyword>
<dbReference type="PRINTS" id="PR00032">
    <property type="entry name" value="HTHARAC"/>
</dbReference>
<feature type="modified residue" description="4-aspartylphosphate" evidence="8">
    <location>
        <position position="55"/>
    </location>
</feature>
<evidence type="ECO:0000256" key="3">
    <source>
        <dbReference type="ARBA" id="ARBA00022553"/>
    </source>
</evidence>
<protein>
    <submittedName>
        <fullName evidence="11">Response regulator</fullName>
    </submittedName>
</protein>
<dbReference type="InterPro" id="IPR018060">
    <property type="entry name" value="HTH_AraC"/>
</dbReference>
<dbReference type="InterPro" id="IPR018062">
    <property type="entry name" value="HTH_AraC-typ_CS"/>
</dbReference>
<evidence type="ECO:0000256" key="2">
    <source>
        <dbReference type="ARBA" id="ARBA00022490"/>
    </source>
</evidence>
<evidence type="ECO:0000256" key="4">
    <source>
        <dbReference type="ARBA" id="ARBA00023012"/>
    </source>
</evidence>
<comment type="caution">
    <text evidence="11">The sequence shown here is derived from an EMBL/GenBank/DDBJ whole genome shotgun (WGS) entry which is preliminary data.</text>
</comment>
<keyword evidence="12" id="KW-1185">Reference proteome</keyword>
<dbReference type="SUPFAM" id="SSF52172">
    <property type="entry name" value="CheY-like"/>
    <property type="match status" value="1"/>
</dbReference>
<evidence type="ECO:0000259" key="10">
    <source>
        <dbReference type="PROSITE" id="PS50110"/>
    </source>
</evidence>
<proteinExistence type="predicted"/>
<dbReference type="Pfam" id="PF00072">
    <property type="entry name" value="Response_reg"/>
    <property type="match status" value="1"/>
</dbReference>
<dbReference type="SMART" id="SM00342">
    <property type="entry name" value="HTH_ARAC"/>
    <property type="match status" value="1"/>
</dbReference>
<dbReference type="PROSITE" id="PS50110">
    <property type="entry name" value="RESPONSE_REGULATORY"/>
    <property type="match status" value="1"/>
</dbReference>
<dbReference type="RefSeq" id="WP_204602631.1">
    <property type="nucleotide sequence ID" value="NZ_JBHSED010000013.1"/>
</dbReference>
<dbReference type="Proteomes" id="UP001595755">
    <property type="component" value="Unassembled WGS sequence"/>
</dbReference>
<keyword evidence="3 8" id="KW-0597">Phosphoprotein</keyword>
<dbReference type="InterPro" id="IPR020449">
    <property type="entry name" value="Tscrpt_reg_AraC-type_HTH"/>
</dbReference>
<dbReference type="InterPro" id="IPR009057">
    <property type="entry name" value="Homeodomain-like_sf"/>
</dbReference>
<feature type="domain" description="Response regulatory" evidence="10">
    <location>
        <begin position="3"/>
        <end position="120"/>
    </location>
</feature>
<dbReference type="PROSITE" id="PS00041">
    <property type="entry name" value="HTH_ARAC_FAMILY_1"/>
    <property type="match status" value="1"/>
</dbReference>
<keyword evidence="2" id="KW-0963">Cytoplasm</keyword>
<dbReference type="EMBL" id="JBHSED010000013">
    <property type="protein sequence ID" value="MFC4303660.1"/>
    <property type="molecule type" value="Genomic_DNA"/>
</dbReference>
<gene>
    <name evidence="11" type="ORF">ACFO1S_09345</name>
</gene>
<evidence type="ECO:0000313" key="11">
    <source>
        <dbReference type="EMBL" id="MFC4303660.1"/>
    </source>
</evidence>
<evidence type="ECO:0000256" key="7">
    <source>
        <dbReference type="ARBA" id="ARBA00023163"/>
    </source>
</evidence>
<keyword evidence="5" id="KW-0805">Transcription regulation</keyword>
<dbReference type="PANTHER" id="PTHR42713">
    <property type="entry name" value="HISTIDINE KINASE-RELATED"/>
    <property type="match status" value="1"/>
</dbReference>
<comment type="subcellular location">
    <subcellularLocation>
        <location evidence="1">Cytoplasm</location>
    </subcellularLocation>
</comment>
<organism evidence="11 12">
    <name type="scientific">Cohnella boryungensis</name>
    <dbReference type="NCBI Taxonomy" id="768479"/>
    <lineage>
        <taxon>Bacteria</taxon>
        <taxon>Bacillati</taxon>
        <taxon>Bacillota</taxon>
        <taxon>Bacilli</taxon>
        <taxon>Bacillales</taxon>
        <taxon>Paenibacillaceae</taxon>
        <taxon>Cohnella</taxon>
    </lineage>
</organism>
<dbReference type="CDD" id="cd17536">
    <property type="entry name" value="REC_YesN-like"/>
    <property type="match status" value="1"/>
</dbReference>
<dbReference type="PROSITE" id="PS01124">
    <property type="entry name" value="HTH_ARAC_FAMILY_2"/>
    <property type="match status" value="1"/>
</dbReference>
<dbReference type="InterPro" id="IPR011006">
    <property type="entry name" value="CheY-like_superfamily"/>
</dbReference>
<evidence type="ECO:0000256" key="8">
    <source>
        <dbReference type="PROSITE-ProRule" id="PRU00169"/>
    </source>
</evidence>
<evidence type="ECO:0000256" key="1">
    <source>
        <dbReference type="ARBA" id="ARBA00004496"/>
    </source>
</evidence>
<sequence>MVNVLIVDDEEPVREAIRILGEWSKLGVTELWEATDGRMALDKLADLPVDLAIVDMKMPELNGAELLRLIEQQYPELLVIVISGYNDFEYTRQAIRSKVVDYLLKPINREDLNQALRKAIHVLDARREMASESIHKNITLNLSLPKLKEKIYLSLLERGSHNPLNDTLLPLIGADNPSNRFAASVIRLMNMGEVAAKRFQRDFDLLHFAVANVMNDVAGEYVQCFSMANPKQEREIVTVMTSADSYREEMSYRADHLLKKAARLLDELFGLKVITGLGTICEEVAELAVSYESARTALNGIDLLKMPLAVAAVRADISAAHDSYSLVGRLPLIRSALESGNVTQAKSILSDFIGKWKSAEGLSIGQADRALQEFIILMNDLALELKVSAERLPLHDRLYPALREAGIDADFFCADQYEALMLRILEYYGNEIRRALTSNRPFEVGDIKAYIDAHYFEDIKISMFTEKYFLSREYLMKLFKQQFGFGIHEYVQKIRMDKAKQLLDDPALKIQEIAAMLGYKDKNYFSKAFRNYYSVSPSEYRDSLGKG</sequence>
<name>A0ABV8S9D7_9BACL</name>